<proteinExistence type="inferred from homology"/>
<dbReference type="AlphaFoldDB" id="A0AA35R1P9"/>
<dbReference type="PANTHER" id="PTHR43335">
    <property type="entry name" value="ABC TRANSPORTER, ATP-BINDING PROTEIN"/>
    <property type="match status" value="1"/>
</dbReference>
<sequence>MGGVVADDRTTTEFTSEIPAIVTQGLTRQFGRVTALNKVSLVVPSGTVLGLLGPNGSGKTTLLSILAGFIAPTAGNFQLLGQSDHSEALARTGSLISRPLLWPHLTCRDNLRCVQGITGGESDMDEVDRLLAEVGLDGSATNRKFGQCSTGMRQRLGIATALLGKPDLLLLDEPTTGLDPEGMVEIRNLIRELGNAPGRSIIMSSHLLHEVELTCDHYAIIFRGNLVDQGPLTNTPPPASAVQLNTTDNKRALDCLVNKGWTASTNSRDTVQHQSLLVEIQPGAEWKVARDLAEFGIYPSDMRPSEPTRFTGSLEGKYLAAVGRGEVEGVQQE</sequence>
<accession>A0AA35R1P9</accession>
<evidence type="ECO:0000256" key="3">
    <source>
        <dbReference type="ARBA" id="ARBA00022741"/>
    </source>
</evidence>
<dbReference type="SUPFAM" id="SSF52540">
    <property type="entry name" value="P-loop containing nucleoside triphosphate hydrolases"/>
    <property type="match status" value="1"/>
</dbReference>
<name>A0AA35R1P9_GEOBA</name>
<dbReference type="InterPro" id="IPR027417">
    <property type="entry name" value="P-loop_NTPase"/>
</dbReference>
<evidence type="ECO:0000256" key="1">
    <source>
        <dbReference type="ARBA" id="ARBA00005417"/>
    </source>
</evidence>
<organism evidence="6 7">
    <name type="scientific">Geodia barretti</name>
    <name type="common">Barrett's horny sponge</name>
    <dbReference type="NCBI Taxonomy" id="519541"/>
    <lineage>
        <taxon>Eukaryota</taxon>
        <taxon>Metazoa</taxon>
        <taxon>Porifera</taxon>
        <taxon>Demospongiae</taxon>
        <taxon>Heteroscleromorpha</taxon>
        <taxon>Tetractinellida</taxon>
        <taxon>Astrophorina</taxon>
        <taxon>Geodiidae</taxon>
        <taxon>Geodia</taxon>
    </lineage>
</organism>
<keyword evidence="4 6" id="KW-0067">ATP-binding</keyword>
<dbReference type="InterPro" id="IPR003593">
    <property type="entry name" value="AAA+_ATPase"/>
</dbReference>
<dbReference type="InterPro" id="IPR003439">
    <property type="entry name" value="ABC_transporter-like_ATP-bd"/>
</dbReference>
<evidence type="ECO:0000259" key="5">
    <source>
        <dbReference type="PROSITE" id="PS50893"/>
    </source>
</evidence>
<evidence type="ECO:0000313" key="6">
    <source>
        <dbReference type="EMBL" id="CAI7999374.1"/>
    </source>
</evidence>
<dbReference type="EMBL" id="CASHTH010000375">
    <property type="protein sequence ID" value="CAI7999374.1"/>
    <property type="molecule type" value="Genomic_DNA"/>
</dbReference>
<evidence type="ECO:0000256" key="4">
    <source>
        <dbReference type="ARBA" id="ARBA00022840"/>
    </source>
</evidence>
<protein>
    <submittedName>
        <fullName evidence="6">Uncharacterized ABC transporter ATP-binding protein YdbJ</fullName>
    </submittedName>
</protein>
<comment type="similarity">
    <text evidence="1">Belongs to the ABC transporter superfamily.</text>
</comment>
<evidence type="ECO:0000313" key="7">
    <source>
        <dbReference type="Proteomes" id="UP001174909"/>
    </source>
</evidence>
<dbReference type="PANTHER" id="PTHR43335:SF2">
    <property type="entry name" value="ABC TRANSPORTER, ATP-BINDING PROTEIN"/>
    <property type="match status" value="1"/>
</dbReference>
<reference evidence="6" key="1">
    <citation type="submission" date="2023-03" db="EMBL/GenBank/DDBJ databases">
        <authorList>
            <person name="Steffen K."/>
            <person name="Cardenas P."/>
        </authorList>
    </citation>
    <scope>NUCLEOTIDE SEQUENCE</scope>
</reference>
<keyword evidence="3" id="KW-0547">Nucleotide-binding</keyword>
<dbReference type="PROSITE" id="PS50893">
    <property type="entry name" value="ABC_TRANSPORTER_2"/>
    <property type="match status" value="1"/>
</dbReference>
<dbReference type="Gene3D" id="3.40.50.300">
    <property type="entry name" value="P-loop containing nucleotide triphosphate hydrolases"/>
    <property type="match status" value="1"/>
</dbReference>
<evidence type="ECO:0000256" key="2">
    <source>
        <dbReference type="ARBA" id="ARBA00022448"/>
    </source>
</evidence>
<comment type="caution">
    <text evidence="6">The sequence shown here is derived from an EMBL/GenBank/DDBJ whole genome shotgun (WGS) entry which is preliminary data.</text>
</comment>
<feature type="domain" description="ABC transporter" evidence="5">
    <location>
        <begin position="21"/>
        <end position="248"/>
    </location>
</feature>
<dbReference type="Pfam" id="PF00005">
    <property type="entry name" value="ABC_tran"/>
    <property type="match status" value="1"/>
</dbReference>
<gene>
    <name evidence="6" type="ORF">GBAR_LOCUS2700</name>
</gene>
<keyword evidence="2" id="KW-0813">Transport</keyword>
<keyword evidence="7" id="KW-1185">Reference proteome</keyword>
<dbReference type="Proteomes" id="UP001174909">
    <property type="component" value="Unassembled WGS sequence"/>
</dbReference>
<dbReference type="SMART" id="SM00382">
    <property type="entry name" value="AAA"/>
    <property type="match status" value="1"/>
</dbReference>
<dbReference type="GO" id="GO:0016887">
    <property type="term" value="F:ATP hydrolysis activity"/>
    <property type="evidence" value="ECO:0007669"/>
    <property type="project" value="InterPro"/>
</dbReference>
<dbReference type="GO" id="GO:0005524">
    <property type="term" value="F:ATP binding"/>
    <property type="evidence" value="ECO:0007669"/>
    <property type="project" value="UniProtKB-KW"/>
</dbReference>